<dbReference type="RefSeq" id="WP_155702485.1">
    <property type="nucleotide sequence ID" value="NZ_CP034235.1"/>
</dbReference>
<evidence type="ECO:0000256" key="5">
    <source>
        <dbReference type="ARBA" id="ARBA00022989"/>
    </source>
</evidence>
<dbReference type="PANTHER" id="PTHR47371">
    <property type="entry name" value="LIPOTEICHOIC ACID SYNTHASE"/>
    <property type="match status" value="1"/>
</dbReference>
<evidence type="ECO:0000256" key="1">
    <source>
        <dbReference type="ARBA" id="ARBA00004651"/>
    </source>
</evidence>
<organism evidence="9 10">
    <name type="scientific">Paenibacillus psychroresistens</name>
    <dbReference type="NCBI Taxonomy" id="1778678"/>
    <lineage>
        <taxon>Bacteria</taxon>
        <taxon>Bacillati</taxon>
        <taxon>Bacillota</taxon>
        <taxon>Bacilli</taxon>
        <taxon>Bacillales</taxon>
        <taxon>Paenibacillaceae</taxon>
        <taxon>Paenibacillus</taxon>
    </lineage>
</organism>
<feature type="transmembrane region" description="Helical" evidence="7">
    <location>
        <begin position="88"/>
        <end position="114"/>
    </location>
</feature>
<dbReference type="EMBL" id="CP034235">
    <property type="protein sequence ID" value="QGQ97382.1"/>
    <property type="molecule type" value="Genomic_DNA"/>
</dbReference>
<feature type="transmembrane region" description="Helical" evidence="7">
    <location>
        <begin position="20"/>
        <end position="41"/>
    </location>
</feature>
<feature type="transmembrane region" description="Helical" evidence="7">
    <location>
        <begin position="166"/>
        <end position="185"/>
    </location>
</feature>
<keyword evidence="5 7" id="KW-1133">Transmembrane helix</keyword>
<dbReference type="Pfam" id="PF00884">
    <property type="entry name" value="Sulfatase"/>
    <property type="match status" value="1"/>
</dbReference>
<evidence type="ECO:0000313" key="10">
    <source>
        <dbReference type="Proteomes" id="UP000426246"/>
    </source>
</evidence>
<evidence type="ECO:0000256" key="4">
    <source>
        <dbReference type="ARBA" id="ARBA00022692"/>
    </source>
</evidence>
<dbReference type="GO" id="GO:0005886">
    <property type="term" value="C:plasma membrane"/>
    <property type="evidence" value="ECO:0007669"/>
    <property type="project" value="UniProtKB-SubCell"/>
</dbReference>
<protein>
    <submittedName>
        <fullName evidence="9">LTA synthase family protein</fullName>
    </submittedName>
</protein>
<feature type="transmembrane region" description="Helical" evidence="7">
    <location>
        <begin position="134"/>
        <end position="154"/>
    </location>
</feature>
<evidence type="ECO:0000259" key="8">
    <source>
        <dbReference type="Pfam" id="PF00884"/>
    </source>
</evidence>
<dbReference type="InterPro" id="IPR017850">
    <property type="entry name" value="Alkaline_phosphatase_core_sf"/>
</dbReference>
<dbReference type="InterPro" id="IPR050448">
    <property type="entry name" value="OpgB/LTA_synthase_biosynth"/>
</dbReference>
<dbReference type="OrthoDB" id="243547at2"/>
<keyword evidence="6 7" id="KW-0472">Membrane</keyword>
<dbReference type="Gene3D" id="3.40.720.10">
    <property type="entry name" value="Alkaline Phosphatase, subunit A"/>
    <property type="match status" value="1"/>
</dbReference>
<keyword evidence="10" id="KW-1185">Reference proteome</keyword>
<dbReference type="InterPro" id="IPR000917">
    <property type="entry name" value="Sulfatase_N"/>
</dbReference>
<dbReference type="PANTHER" id="PTHR47371:SF3">
    <property type="entry name" value="PHOSPHOGLYCEROL TRANSFERASE I"/>
    <property type="match status" value="1"/>
</dbReference>
<evidence type="ECO:0000256" key="3">
    <source>
        <dbReference type="ARBA" id="ARBA00022475"/>
    </source>
</evidence>
<evidence type="ECO:0000256" key="7">
    <source>
        <dbReference type="SAM" id="Phobius"/>
    </source>
</evidence>
<feature type="domain" description="Sulfatase N-terminal" evidence="8">
    <location>
        <begin position="256"/>
        <end position="546"/>
    </location>
</feature>
<gene>
    <name evidence="9" type="ORF">EHS13_22100</name>
</gene>
<evidence type="ECO:0000313" key="9">
    <source>
        <dbReference type="EMBL" id="QGQ97382.1"/>
    </source>
</evidence>
<dbReference type="KEGG" id="ppsc:EHS13_22100"/>
<evidence type="ECO:0000256" key="2">
    <source>
        <dbReference type="ARBA" id="ARBA00004936"/>
    </source>
</evidence>
<feature type="transmembrane region" description="Helical" evidence="7">
    <location>
        <begin position="61"/>
        <end position="81"/>
    </location>
</feature>
<dbReference type="Proteomes" id="UP000426246">
    <property type="component" value="Chromosome"/>
</dbReference>
<sequence>MQPFLKRFFPSIFISKLLKVFGFLIARVHLLLLPLLILFYFEYLARDSVEAMFTWSWEQPMPFRLNYIIVLALFLLFISICGRTWMAYLALAAIMTIIGFVTGVKLKFLGVPLMPWDVLLSKETEAISTYLTGIWDWILLSWSFGFIAISYLLIRWVPRFNIKIKWPEKIILLGISCCILFSVYGENPLDLKNNFHIFNVTWDQGQNYRLNGFLVATTLNLKLAFVPKPVDYTEAHMKELIQSVPRRTNIDQTVKPNIIVILSESLFDPTLLPKVKFEKDPMPFMRDLMKNYSSGLMLSPQFGGGTANVEFEVLTGNSMRFTPPGSTPYIQYANHGIDSLASILTRQGYEATAISPFFNWFYNSKNVYKNFGFSHYISLEFFEQHFKGHEIADVEVTKNIIAQTEKSAGPDFIFANTMENHQPYDADKFYTNPIKVTGDISKKGLGMLTSYTTGVVDADLMLKTLVEYYTVKKEPTILVFFGDHKPVLGSNYGVYTETGYFKPNDTGRLRKEFDVPLVVWNNYLPKHKDELDISPAFLGSYVLNLAEKEGTAYTDYLYNFSQKIPIIPPSFYYEGFHIEQNELNPYKLFQYDMMFGKQYVLKDYPQPIVNPTFKLGYDKMVIDSLDPKQVTAGVAFQTVGDESIITISGRNFVEKCEVYANGKPLDTRLQGDGKLKVYIPQKLIDKPGEITFVVKVLDSQGIVVADSEPFKLKVAKG</sequence>
<keyword evidence="3" id="KW-1003">Cell membrane</keyword>
<keyword evidence="4 7" id="KW-0812">Transmembrane</keyword>
<dbReference type="SUPFAM" id="SSF53649">
    <property type="entry name" value="Alkaline phosphatase-like"/>
    <property type="match status" value="1"/>
</dbReference>
<comment type="subcellular location">
    <subcellularLocation>
        <location evidence="1">Cell membrane</location>
        <topology evidence="1">Multi-pass membrane protein</topology>
    </subcellularLocation>
</comment>
<evidence type="ECO:0000256" key="6">
    <source>
        <dbReference type="ARBA" id="ARBA00023136"/>
    </source>
</evidence>
<accession>A0A6B8RNU1</accession>
<name>A0A6B8RNU1_9BACL</name>
<comment type="pathway">
    <text evidence="2">Cell wall biogenesis; lipoteichoic acid biosynthesis.</text>
</comment>
<proteinExistence type="predicted"/>
<reference evidence="10" key="1">
    <citation type="submission" date="2018-11" db="EMBL/GenBank/DDBJ databases">
        <title>Complete genome sequence of Paenibacillus sp. ML311-T8.</title>
        <authorList>
            <person name="Nam Y.-D."/>
            <person name="Kang J."/>
            <person name="Chung W.-H."/>
            <person name="Park Y.S."/>
        </authorList>
    </citation>
    <scope>NUCLEOTIDE SEQUENCE [LARGE SCALE GENOMIC DNA]</scope>
    <source>
        <strain evidence="10">ML311-T8</strain>
    </source>
</reference>
<dbReference type="AlphaFoldDB" id="A0A6B8RNU1"/>
<dbReference type="CDD" id="cd16015">
    <property type="entry name" value="LTA_synthase"/>
    <property type="match status" value="1"/>
</dbReference>